<name>A0A1B1E5B5_9APIC</name>
<keyword evidence="3" id="KW-1185">Reference proteome</keyword>
<evidence type="ECO:0000313" key="2">
    <source>
        <dbReference type="EMBL" id="ANQ10222.1"/>
    </source>
</evidence>
<dbReference type="Proteomes" id="UP000092716">
    <property type="component" value="Chromosome 12"/>
</dbReference>
<feature type="compositionally biased region" description="Basic and acidic residues" evidence="1">
    <location>
        <begin position="196"/>
        <end position="212"/>
    </location>
</feature>
<evidence type="ECO:0000313" key="3">
    <source>
        <dbReference type="Proteomes" id="UP000092716"/>
    </source>
</evidence>
<feature type="compositionally biased region" description="Polar residues" evidence="1">
    <location>
        <begin position="165"/>
        <end position="187"/>
    </location>
</feature>
<dbReference type="AlphaFoldDB" id="A0A1B1E5B5"/>
<dbReference type="GeneID" id="30910971"/>
<dbReference type="KEGG" id="pcot:PCOAH_00042400"/>
<feature type="region of interest" description="Disordered" evidence="1">
    <location>
        <begin position="165"/>
        <end position="232"/>
    </location>
</feature>
<protein>
    <submittedName>
        <fullName evidence="2">Uncharacterized protein</fullName>
    </submittedName>
</protein>
<dbReference type="VEuPathDB" id="PlasmoDB:PCOAH_00042400"/>
<reference evidence="3" key="1">
    <citation type="submission" date="2016-06" db="EMBL/GenBank/DDBJ databases">
        <title>First high quality genome sequence of Plasmodium coatneyi using continuous long reads from single molecule, real-time sequencing.</title>
        <authorList>
            <person name="Chien J.-T."/>
            <person name="Pakala S.B."/>
            <person name="Geraldo J.A."/>
            <person name="Lapp S.A."/>
            <person name="Barnwell J.W."/>
            <person name="Kissinger J.C."/>
            <person name="Galinski M.R."/>
            <person name="Humphrey J.C."/>
        </authorList>
    </citation>
    <scope>NUCLEOTIDE SEQUENCE [LARGE SCALE GENOMIC DNA]</scope>
    <source>
        <strain evidence="3">Hackeri</strain>
    </source>
</reference>
<sequence>MSDFLGTKLTNHDVNEVRREFRKKRKHNHNDEYDFYVYYKNLLAEERKKREKREKSKRRKEKEQAEAEDQFQPSNYISSRYKRNEDVTRKGIYDYIDEEDSIYDDIITSAHFDEKENYADDLQFSFFNESVSYALLRNNNYIDGIPIGIDMEVLNRYMKEDVSNSNSANTIDKQDSPTTMGAGTYVTSPLRALPTLDEKPNSQVEKNGREESSNNDNTFEGDFSKRRKPIGPKLPTIFEQIRHKIGEQTNTTERNENEYVNILSSRNRLISIKMEEQKTFEKLIKEIYKPKNNFEGAFYKKNENSIDQVKKREFNRLRKDFLLPHRRGIHDDGSIEERAQIEITTTGRKQTFGQTDYEDYSDSSLENAYTSSARRNANKGYAMILDKKSRQREDSCTIPYSSFSVDMDSGEEDAFVLYNPGHHQAEEMLLQRSKYYRTLFGSRNVEKPGSRASIDEMEDLNMRYAKLINPNMEVKLSKNELLELYAPKKSWVQTSNSLTNEEKEAQNEIYVLKNKINFNNDLKKRYRFYFYCRMKEGKMNADGNLNRRVDNILGAAERAEFEELMGKLKVYYLDFYNREIANEDVNTNFQIQEYEFAKGLCEKLGISDPSAGDQSGAEMEKRSIVDDFFKIPQFVFDAIFCA</sequence>
<dbReference type="RefSeq" id="XP_019916917.1">
    <property type="nucleotide sequence ID" value="XM_020061024.1"/>
</dbReference>
<accession>A0A1B1E5B5</accession>
<dbReference type="EMBL" id="CP016250">
    <property type="protein sequence ID" value="ANQ10222.1"/>
    <property type="molecule type" value="Genomic_DNA"/>
</dbReference>
<evidence type="ECO:0000256" key="1">
    <source>
        <dbReference type="SAM" id="MobiDB-lite"/>
    </source>
</evidence>
<feature type="compositionally biased region" description="Basic residues" evidence="1">
    <location>
        <begin position="49"/>
        <end position="60"/>
    </location>
</feature>
<proteinExistence type="predicted"/>
<organism evidence="2 3">
    <name type="scientific">Plasmodium coatneyi</name>
    <dbReference type="NCBI Taxonomy" id="208452"/>
    <lineage>
        <taxon>Eukaryota</taxon>
        <taxon>Sar</taxon>
        <taxon>Alveolata</taxon>
        <taxon>Apicomplexa</taxon>
        <taxon>Aconoidasida</taxon>
        <taxon>Haemosporida</taxon>
        <taxon>Plasmodiidae</taxon>
        <taxon>Plasmodium</taxon>
    </lineage>
</organism>
<feature type="region of interest" description="Disordered" evidence="1">
    <location>
        <begin position="49"/>
        <end position="80"/>
    </location>
</feature>
<dbReference type="OrthoDB" id="371034at2759"/>
<gene>
    <name evidence="2" type="ORF">PCOAH_00042400</name>
</gene>